<dbReference type="EMBL" id="DVFI01000106">
    <property type="protein sequence ID" value="HIQ63468.1"/>
    <property type="molecule type" value="Genomic_DNA"/>
</dbReference>
<evidence type="ECO:0000256" key="1">
    <source>
        <dbReference type="SAM" id="SignalP"/>
    </source>
</evidence>
<dbReference type="InterPro" id="IPR014225">
    <property type="entry name" value="Spore_II_D_firmicutes"/>
</dbReference>
<reference evidence="3" key="1">
    <citation type="submission" date="2020-10" db="EMBL/GenBank/DDBJ databases">
        <authorList>
            <person name="Gilroy R."/>
        </authorList>
    </citation>
    <scope>NUCLEOTIDE SEQUENCE</scope>
    <source>
        <strain evidence="3">ChiHile30-977</strain>
    </source>
</reference>
<dbReference type="NCBIfam" id="TIGR02870">
    <property type="entry name" value="spore_II_D"/>
    <property type="match status" value="1"/>
</dbReference>
<sequence>MKRMIWLCLLLLALFAPARAEDTLWVCVDGTLTEMDREAYLVGAVAAEMPASYALEALKAQAVAARTRAVAGTCASHPGADICTDSGCCQGYLDEAAQEARWGGETAYWRARIVQAVEETRGVIMTWEGRPIEVLYHAVSGGQTEDVELVYSQALPYLRSVPSPGEETASGYESVQTFSHGELVALFPEQAVEGRVALEVLERSDSGRVLWLSVGGRAMEGRTLRSVLGLKSTNFQIVDNGDTVTFLQRGYGHGVGMSQAGANAMAQAGARWDEILLHYYTGVALTALGE</sequence>
<dbReference type="InterPro" id="IPR013486">
    <property type="entry name" value="SpoIID/LytB"/>
</dbReference>
<dbReference type="GO" id="GO:0030435">
    <property type="term" value="P:sporulation resulting in formation of a cellular spore"/>
    <property type="evidence" value="ECO:0007669"/>
    <property type="project" value="InterPro"/>
</dbReference>
<keyword evidence="1" id="KW-0732">Signal</keyword>
<comment type="caution">
    <text evidence="3">The sequence shown here is derived from an EMBL/GenBank/DDBJ whole genome shotgun (WGS) entry which is preliminary data.</text>
</comment>
<evidence type="ECO:0000313" key="3">
    <source>
        <dbReference type="EMBL" id="HIQ63468.1"/>
    </source>
</evidence>
<feature type="domain" description="Sporulation stage II protein D amidase enhancer LytB N-terminal" evidence="2">
    <location>
        <begin position="33"/>
        <end position="127"/>
    </location>
</feature>
<evidence type="ECO:0000313" key="4">
    <source>
        <dbReference type="Proteomes" id="UP000886819"/>
    </source>
</evidence>
<feature type="signal peptide" evidence="1">
    <location>
        <begin position="1"/>
        <end position="20"/>
    </location>
</feature>
<dbReference type="InterPro" id="IPR051922">
    <property type="entry name" value="Bact_Sporulation_Assoc"/>
</dbReference>
<name>A0A9D1CJJ9_9FIRM</name>
<dbReference type="Pfam" id="PF08486">
    <property type="entry name" value="SpoIID"/>
    <property type="match status" value="1"/>
</dbReference>
<evidence type="ECO:0000259" key="2">
    <source>
        <dbReference type="Pfam" id="PF08486"/>
    </source>
</evidence>
<gene>
    <name evidence="3" type="primary">spoIID</name>
    <name evidence="3" type="ORF">IAA66_07795</name>
</gene>
<dbReference type="PANTHER" id="PTHR30032:SF4">
    <property type="entry name" value="AMIDASE ENHANCER"/>
    <property type="match status" value="1"/>
</dbReference>
<dbReference type="NCBIfam" id="TIGR02669">
    <property type="entry name" value="SpoIID_LytB"/>
    <property type="match status" value="1"/>
</dbReference>
<reference evidence="3" key="2">
    <citation type="journal article" date="2021" name="PeerJ">
        <title>Extensive microbial diversity within the chicken gut microbiome revealed by metagenomics and culture.</title>
        <authorList>
            <person name="Gilroy R."/>
            <person name="Ravi A."/>
            <person name="Getino M."/>
            <person name="Pursley I."/>
            <person name="Horton D.L."/>
            <person name="Alikhan N.F."/>
            <person name="Baker D."/>
            <person name="Gharbi K."/>
            <person name="Hall N."/>
            <person name="Watson M."/>
            <person name="Adriaenssens E.M."/>
            <person name="Foster-Nyarko E."/>
            <person name="Jarju S."/>
            <person name="Secka A."/>
            <person name="Antonio M."/>
            <person name="Oren A."/>
            <person name="Chaudhuri R.R."/>
            <person name="La Ragione R."/>
            <person name="Hildebrand F."/>
            <person name="Pallen M.J."/>
        </authorList>
    </citation>
    <scope>NUCLEOTIDE SEQUENCE</scope>
    <source>
        <strain evidence="3">ChiHile30-977</strain>
    </source>
</reference>
<dbReference type="AlphaFoldDB" id="A0A9D1CJJ9"/>
<dbReference type="Proteomes" id="UP000886819">
    <property type="component" value="Unassembled WGS sequence"/>
</dbReference>
<dbReference type="GO" id="GO:0030288">
    <property type="term" value="C:outer membrane-bounded periplasmic space"/>
    <property type="evidence" value="ECO:0007669"/>
    <property type="project" value="TreeGrafter"/>
</dbReference>
<accession>A0A9D1CJJ9</accession>
<dbReference type="PANTHER" id="PTHR30032">
    <property type="entry name" value="N-ACETYLMURAMOYL-L-ALANINE AMIDASE-RELATED"/>
    <property type="match status" value="1"/>
</dbReference>
<proteinExistence type="predicted"/>
<protein>
    <submittedName>
        <fullName evidence="3">Stage II sporulation protein D</fullName>
    </submittedName>
</protein>
<feature type="chain" id="PRO_5038963657" evidence="1">
    <location>
        <begin position="21"/>
        <end position="290"/>
    </location>
</feature>
<dbReference type="InterPro" id="IPR013693">
    <property type="entry name" value="SpoIID/LytB_N"/>
</dbReference>
<organism evidence="3 4">
    <name type="scientific">Candidatus Avichristensenella intestinipullorum</name>
    <dbReference type="NCBI Taxonomy" id="2840693"/>
    <lineage>
        <taxon>Bacteria</taxon>
        <taxon>Bacillati</taxon>
        <taxon>Bacillota</taxon>
        <taxon>Clostridia</taxon>
        <taxon>Candidatus Avichristensenella</taxon>
    </lineage>
</organism>